<evidence type="ECO:0000256" key="8">
    <source>
        <dbReference type="SAM" id="Phobius"/>
    </source>
</evidence>
<dbReference type="EMBL" id="PVUE01000008">
    <property type="protein sequence ID" value="PRZ41677.1"/>
    <property type="molecule type" value="Genomic_DNA"/>
</dbReference>
<dbReference type="PANTHER" id="PTHR34582">
    <property type="entry name" value="UPF0702 TRANSMEMBRANE PROTEIN YCAP"/>
    <property type="match status" value="1"/>
</dbReference>
<feature type="transmembrane region" description="Helical" evidence="8">
    <location>
        <begin position="67"/>
        <end position="89"/>
    </location>
</feature>
<dbReference type="InterPro" id="IPR007353">
    <property type="entry name" value="DUF421"/>
</dbReference>
<dbReference type="Gene3D" id="3.30.240.20">
    <property type="entry name" value="bsu07140 like domains"/>
    <property type="match status" value="1"/>
</dbReference>
<keyword evidence="3" id="KW-1003">Cell membrane</keyword>
<evidence type="ECO:0000256" key="5">
    <source>
        <dbReference type="ARBA" id="ARBA00022989"/>
    </source>
</evidence>
<dbReference type="GO" id="GO:0005886">
    <property type="term" value="C:plasma membrane"/>
    <property type="evidence" value="ECO:0007669"/>
    <property type="project" value="UniProtKB-SubCell"/>
</dbReference>
<evidence type="ECO:0000256" key="6">
    <source>
        <dbReference type="ARBA" id="ARBA00023136"/>
    </source>
</evidence>
<dbReference type="Pfam" id="PF04239">
    <property type="entry name" value="DUF421"/>
    <property type="match status" value="1"/>
</dbReference>
<keyword evidence="7" id="KW-0175">Coiled coil</keyword>
<feature type="coiled-coil region" evidence="7">
    <location>
        <begin position="168"/>
        <end position="195"/>
    </location>
</feature>
<feature type="transmembrane region" description="Helical" evidence="8">
    <location>
        <begin position="16"/>
        <end position="34"/>
    </location>
</feature>
<keyword evidence="6 8" id="KW-0472">Membrane</keyword>
<reference evidence="10 11" key="1">
    <citation type="submission" date="2018-03" db="EMBL/GenBank/DDBJ databases">
        <title>Genomic Encyclopedia of Archaeal and Bacterial Type Strains, Phase II (KMG-II): from individual species to whole genera.</title>
        <authorList>
            <person name="Goeker M."/>
        </authorList>
    </citation>
    <scope>NUCLEOTIDE SEQUENCE [LARGE SCALE GENOMIC DNA]</scope>
    <source>
        <strain evidence="10 11">DSM 100065</strain>
    </source>
</reference>
<evidence type="ECO:0000313" key="11">
    <source>
        <dbReference type="Proteomes" id="UP000237752"/>
    </source>
</evidence>
<evidence type="ECO:0000256" key="2">
    <source>
        <dbReference type="ARBA" id="ARBA00006448"/>
    </source>
</evidence>
<feature type="domain" description="YetF C-terminal" evidence="9">
    <location>
        <begin position="91"/>
        <end position="169"/>
    </location>
</feature>
<feature type="transmembrane region" description="Helical" evidence="8">
    <location>
        <begin position="41"/>
        <end position="61"/>
    </location>
</feature>
<dbReference type="OrthoDB" id="9778331at2"/>
<protein>
    <submittedName>
        <fullName evidence="10">Uncharacterized protein DUF421</fullName>
    </submittedName>
</protein>
<comment type="subcellular location">
    <subcellularLocation>
        <location evidence="1">Cell membrane</location>
        <topology evidence="1">Multi-pass membrane protein</topology>
    </subcellularLocation>
</comment>
<dbReference type="Proteomes" id="UP000237752">
    <property type="component" value="Unassembled WGS sequence"/>
</dbReference>
<evidence type="ECO:0000256" key="3">
    <source>
        <dbReference type="ARBA" id="ARBA00022475"/>
    </source>
</evidence>
<dbReference type="PANTHER" id="PTHR34582:SF6">
    <property type="entry name" value="UPF0702 TRANSMEMBRANE PROTEIN YCAP"/>
    <property type="match status" value="1"/>
</dbReference>
<keyword evidence="5 8" id="KW-1133">Transmembrane helix</keyword>
<name>A0A2T0ZZL2_9ACTN</name>
<organism evidence="10 11">
    <name type="scientific">Antricoccus suffuscus</name>
    <dbReference type="NCBI Taxonomy" id="1629062"/>
    <lineage>
        <taxon>Bacteria</taxon>
        <taxon>Bacillati</taxon>
        <taxon>Actinomycetota</taxon>
        <taxon>Actinomycetes</taxon>
        <taxon>Geodermatophilales</taxon>
        <taxon>Antricoccaceae</taxon>
        <taxon>Antricoccus</taxon>
    </lineage>
</organism>
<dbReference type="RefSeq" id="WP_106349077.1">
    <property type="nucleotide sequence ID" value="NZ_PVUE01000008.1"/>
</dbReference>
<proteinExistence type="inferred from homology"/>
<comment type="caution">
    <text evidence="10">The sequence shown here is derived from an EMBL/GenBank/DDBJ whole genome shotgun (WGS) entry which is preliminary data.</text>
</comment>
<keyword evidence="4 8" id="KW-0812">Transmembrane</keyword>
<dbReference type="AlphaFoldDB" id="A0A2T0ZZL2"/>
<evidence type="ECO:0000256" key="4">
    <source>
        <dbReference type="ARBA" id="ARBA00022692"/>
    </source>
</evidence>
<keyword evidence="11" id="KW-1185">Reference proteome</keyword>
<dbReference type="InterPro" id="IPR023090">
    <property type="entry name" value="UPF0702_alpha/beta_dom_sf"/>
</dbReference>
<evidence type="ECO:0000256" key="7">
    <source>
        <dbReference type="SAM" id="Coils"/>
    </source>
</evidence>
<sequence>MWHSIFGLDLSIWEKLIRAVVIYVFLVIALRLAGKREMAQLTTVDFVVLLAVSNAVQNGLIGADNTVTGAVIGASALFLINAGAVYLFYRSQTWRHLLTGKTRMLVRDGEIDWTAMRKERFTKADLKIELQNAGIFDVANVKYARLEPNGTVLVTPKHPEGPTNQQLLHQLMQQNRRLEQSIATMQGKLDSLVERP</sequence>
<evidence type="ECO:0000259" key="9">
    <source>
        <dbReference type="Pfam" id="PF04239"/>
    </source>
</evidence>
<accession>A0A2T0ZZL2</accession>
<comment type="similarity">
    <text evidence="2">Belongs to the UPF0702 family.</text>
</comment>
<evidence type="ECO:0000256" key="1">
    <source>
        <dbReference type="ARBA" id="ARBA00004651"/>
    </source>
</evidence>
<evidence type="ECO:0000313" key="10">
    <source>
        <dbReference type="EMBL" id="PRZ41677.1"/>
    </source>
</evidence>
<gene>
    <name evidence="10" type="ORF">CLV47_10836</name>
</gene>